<dbReference type="NCBIfam" id="TIGR00187">
    <property type="entry name" value="ribE"/>
    <property type="match status" value="1"/>
</dbReference>
<keyword evidence="15" id="KW-1185">Reference proteome</keyword>
<dbReference type="CDD" id="cd00402">
    <property type="entry name" value="Riboflavin_synthase_like"/>
    <property type="match status" value="1"/>
</dbReference>
<evidence type="ECO:0000313" key="12">
    <source>
        <dbReference type="EMBL" id="STX09869.1"/>
    </source>
</evidence>
<evidence type="ECO:0000256" key="9">
    <source>
        <dbReference type="NCBIfam" id="TIGR00187"/>
    </source>
</evidence>
<evidence type="ECO:0000313" key="15">
    <source>
        <dbReference type="Proteomes" id="UP000294641"/>
    </source>
</evidence>
<dbReference type="EMBL" id="SNZG01000006">
    <property type="protein sequence ID" value="TDR41364.1"/>
    <property type="molecule type" value="Genomic_DNA"/>
</dbReference>
<evidence type="ECO:0000259" key="11">
    <source>
        <dbReference type="PROSITE" id="PS51177"/>
    </source>
</evidence>
<evidence type="ECO:0000256" key="10">
    <source>
        <dbReference type="PROSITE-ProRule" id="PRU00524"/>
    </source>
</evidence>
<sequence length="205" mass="22953">MFTGIVEEMGKIKSIQKNHQTMNVQIYANQVLEKTKIGDSIAVNGVCLTVTTFSQNSFSADVMPETFKATNLRKLTPGQEVNLERALQLQERLGGHYVTGHVDQIGIMKKIYRTHDEIRLTISISPHLAETLIEKGSITVDGISLTIFNVGRKDFTVSIIPHTFQSTTLSKNKVGSELNIEADYIRKTNHTTQTITRDFLQLNGF</sequence>
<dbReference type="NCBIfam" id="NF006767">
    <property type="entry name" value="PRK09289.1"/>
    <property type="match status" value="1"/>
</dbReference>
<evidence type="ECO:0000256" key="8">
    <source>
        <dbReference type="ARBA" id="ARBA00022737"/>
    </source>
</evidence>
<dbReference type="NCBIfam" id="NF009566">
    <property type="entry name" value="PRK13020.1"/>
    <property type="match status" value="1"/>
</dbReference>
<reference evidence="13 15" key="2">
    <citation type="submission" date="2019-03" db="EMBL/GenBank/DDBJ databases">
        <title>Genomic Encyclopedia of Type Strains, Phase IV (KMG-IV): sequencing the most valuable type-strain genomes for metagenomic binning, comparative biology and taxonomic classification.</title>
        <authorList>
            <person name="Goeker M."/>
        </authorList>
    </citation>
    <scope>NUCLEOTIDE SEQUENCE [LARGE SCALE GENOMIC DNA]</scope>
    <source>
        <strain evidence="13 15">DSM 20580</strain>
    </source>
</reference>
<comment type="pathway">
    <text evidence="3">Cofactor biosynthesis; riboflavin biosynthesis; riboflavin from 2-hydroxy-3-oxobutyl phosphate and 5-amino-6-(D-ribitylamino)uracil: step 2/2.</text>
</comment>
<evidence type="ECO:0000313" key="13">
    <source>
        <dbReference type="EMBL" id="TDR41364.1"/>
    </source>
</evidence>
<evidence type="ECO:0000256" key="2">
    <source>
        <dbReference type="ARBA" id="ARBA00002803"/>
    </source>
</evidence>
<dbReference type="PANTHER" id="PTHR21098:SF12">
    <property type="entry name" value="RIBOFLAVIN SYNTHASE"/>
    <property type="match status" value="1"/>
</dbReference>
<reference evidence="12 14" key="1">
    <citation type="submission" date="2018-06" db="EMBL/GenBank/DDBJ databases">
        <authorList>
            <consortium name="Pathogen Informatics"/>
            <person name="Doyle S."/>
        </authorList>
    </citation>
    <scope>NUCLEOTIDE SEQUENCE [LARGE SCALE GENOMIC DNA]</scope>
    <source>
        <strain evidence="12 14">NCTC10597</strain>
    </source>
</reference>
<keyword evidence="6" id="KW-0686">Riboflavin biosynthesis</keyword>
<name>A0A8B4QAX1_9BACL</name>
<keyword evidence="7 12" id="KW-0808">Transferase</keyword>
<dbReference type="GO" id="GO:0004746">
    <property type="term" value="F:riboflavin synthase activity"/>
    <property type="evidence" value="ECO:0007669"/>
    <property type="project" value="UniProtKB-UniRule"/>
</dbReference>
<dbReference type="Proteomes" id="UP000254330">
    <property type="component" value="Unassembled WGS sequence"/>
</dbReference>
<evidence type="ECO:0000256" key="6">
    <source>
        <dbReference type="ARBA" id="ARBA00022619"/>
    </source>
</evidence>
<dbReference type="GO" id="GO:0009231">
    <property type="term" value="P:riboflavin biosynthetic process"/>
    <property type="evidence" value="ECO:0007669"/>
    <property type="project" value="UniProtKB-KW"/>
</dbReference>
<evidence type="ECO:0000256" key="5">
    <source>
        <dbReference type="ARBA" id="ARBA00013950"/>
    </source>
</evidence>
<dbReference type="OrthoDB" id="9788537at2"/>
<dbReference type="Gene3D" id="2.40.30.20">
    <property type="match status" value="2"/>
</dbReference>
<feature type="domain" description="Lumazine-binding" evidence="11">
    <location>
        <begin position="97"/>
        <end position="193"/>
    </location>
</feature>
<feature type="domain" description="Lumazine-binding" evidence="11">
    <location>
        <begin position="1"/>
        <end position="96"/>
    </location>
</feature>
<dbReference type="PROSITE" id="PS51177">
    <property type="entry name" value="LUMAZINE_BIND"/>
    <property type="match status" value="2"/>
</dbReference>
<dbReference type="Proteomes" id="UP000294641">
    <property type="component" value="Unassembled WGS sequence"/>
</dbReference>
<feature type="repeat" description="Lumazine-binding" evidence="10">
    <location>
        <begin position="97"/>
        <end position="193"/>
    </location>
</feature>
<dbReference type="EC" id="2.5.1.9" evidence="4 9"/>
<dbReference type="PIRSF" id="PIRSF000498">
    <property type="entry name" value="Riboflavin_syn_A"/>
    <property type="match status" value="1"/>
</dbReference>
<evidence type="ECO:0000313" key="14">
    <source>
        <dbReference type="Proteomes" id="UP000254330"/>
    </source>
</evidence>
<evidence type="ECO:0000256" key="7">
    <source>
        <dbReference type="ARBA" id="ARBA00022679"/>
    </source>
</evidence>
<comment type="caution">
    <text evidence="12">The sequence shown here is derived from an EMBL/GenBank/DDBJ whole genome shotgun (WGS) entry which is preliminary data.</text>
</comment>
<feature type="repeat" description="Lumazine-binding" evidence="10">
    <location>
        <begin position="1"/>
        <end position="96"/>
    </location>
</feature>
<gene>
    <name evidence="12" type="primary">ribE</name>
    <name evidence="13" type="ORF">DFR61_10659</name>
    <name evidence="12" type="ORF">NCTC10597_01573</name>
</gene>
<dbReference type="InterPro" id="IPR026017">
    <property type="entry name" value="Lumazine-bd_dom"/>
</dbReference>
<dbReference type="AlphaFoldDB" id="A0A8B4QAX1"/>
<dbReference type="FunFam" id="2.40.30.20:FF:000014">
    <property type="entry name" value="Riboflavin synthase, alpha subunit"/>
    <property type="match status" value="1"/>
</dbReference>
<dbReference type="EMBL" id="UGNP01000001">
    <property type="protein sequence ID" value="STX09869.1"/>
    <property type="molecule type" value="Genomic_DNA"/>
</dbReference>
<evidence type="ECO:0000256" key="4">
    <source>
        <dbReference type="ARBA" id="ARBA00012827"/>
    </source>
</evidence>
<dbReference type="InterPro" id="IPR023366">
    <property type="entry name" value="ATP_synth_asu-like_sf"/>
</dbReference>
<dbReference type="InterPro" id="IPR017938">
    <property type="entry name" value="Riboflavin_synthase-like_b-brl"/>
</dbReference>
<dbReference type="Pfam" id="PF00677">
    <property type="entry name" value="Lum_binding"/>
    <property type="match status" value="2"/>
</dbReference>
<evidence type="ECO:0000256" key="1">
    <source>
        <dbReference type="ARBA" id="ARBA00000968"/>
    </source>
</evidence>
<comment type="function">
    <text evidence="2">Catalyzes the dismutation of two molecules of 6,7-dimethyl-8-ribityllumazine, resulting in the formation of riboflavin and 5-amino-6-(D-ribitylamino)uracil.</text>
</comment>
<dbReference type="PANTHER" id="PTHR21098">
    <property type="entry name" value="RIBOFLAVIN SYNTHASE ALPHA CHAIN"/>
    <property type="match status" value="1"/>
</dbReference>
<protein>
    <recommendedName>
        <fullName evidence="5 9">Riboflavin synthase</fullName>
        <ecNumber evidence="4 9">2.5.1.9</ecNumber>
    </recommendedName>
</protein>
<dbReference type="InterPro" id="IPR001783">
    <property type="entry name" value="Lumazine-bd"/>
</dbReference>
<accession>A0A8B4QAX1</accession>
<dbReference type="RefSeq" id="WP_109348938.1">
    <property type="nucleotide sequence ID" value="NZ_BJUE01000003.1"/>
</dbReference>
<keyword evidence="8" id="KW-0677">Repeat</keyword>
<evidence type="ECO:0000256" key="3">
    <source>
        <dbReference type="ARBA" id="ARBA00004887"/>
    </source>
</evidence>
<proteinExistence type="predicted"/>
<dbReference type="SUPFAM" id="SSF63380">
    <property type="entry name" value="Riboflavin synthase domain-like"/>
    <property type="match status" value="2"/>
</dbReference>
<organism evidence="12 14">
    <name type="scientific">Kurthia zopfii</name>
    <dbReference type="NCBI Taxonomy" id="1650"/>
    <lineage>
        <taxon>Bacteria</taxon>
        <taxon>Bacillati</taxon>
        <taxon>Bacillota</taxon>
        <taxon>Bacilli</taxon>
        <taxon>Bacillales</taxon>
        <taxon>Caryophanaceae</taxon>
        <taxon>Kurthia</taxon>
    </lineage>
</organism>
<comment type="catalytic activity">
    <reaction evidence="1">
        <text>2 6,7-dimethyl-8-(1-D-ribityl)lumazine + H(+) = 5-amino-6-(D-ribitylamino)uracil + riboflavin</text>
        <dbReference type="Rhea" id="RHEA:20772"/>
        <dbReference type="ChEBI" id="CHEBI:15378"/>
        <dbReference type="ChEBI" id="CHEBI:15934"/>
        <dbReference type="ChEBI" id="CHEBI:57986"/>
        <dbReference type="ChEBI" id="CHEBI:58201"/>
        <dbReference type="EC" id="2.5.1.9"/>
    </reaction>
</comment>